<keyword evidence="4" id="KW-1133">Transmembrane helix</keyword>
<dbReference type="InterPro" id="IPR023346">
    <property type="entry name" value="Lysozyme-like_dom_sf"/>
</dbReference>
<sequence length="557" mass="60433">MPEQGRVISAQFWYLSILEYLLFPEIMRYILRPLKHGIAGLFVVASIAVFSLTTAFCQPSGLSAHPLPADEVAMAVPMLQGQATLLHPLSASDAARLRAAFADQSAGNFDGADALLRQLKDGSLTGSVLAERCLHASHACSTPMLESWLAQYPDLPATPMMRAMLAFRGNPDAPVGGNRMTGRTLSATDAQNLYAQGQDRIVLGRALATSAFREASGRVAFYAGLSAWRLGELPQSQQLFAWAANADRASKDLRSAASWWAGRAAGRAGNTKDAVRWLVQSARCKDCFYGVIARHTLDKNESQNDTAVIAVADVAVVAARPAGHRAMALLQIGRMDLAEAELHNDWANADNTNERQSIGLIAHAVENAAGTPYARSSKLVPGHALDLPHRFTPRGGFVVDPALIYGIISIESRFQPTVVSKSGARGLMQLMPLTAANFAGSRLEDLNNPSFNLLIGQRYLMALARDGRINNHLIRLLASYAVGHAMVAHWKASEQSTDEPLAFLEAIPKPRVRNWIETVLLHSWMYSEKLNRRPATLDSLALGEKAKLPLAAETSFQ</sequence>
<dbReference type="PROSITE" id="PS00922">
    <property type="entry name" value="TRANSGLYCOSYLASE"/>
    <property type="match status" value="1"/>
</dbReference>
<dbReference type="SUPFAM" id="SSF48435">
    <property type="entry name" value="Bacterial muramidases"/>
    <property type="match status" value="1"/>
</dbReference>
<dbReference type="Proteomes" id="UP000427842">
    <property type="component" value="Unassembled WGS sequence"/>
</dbReference>
<evidence type="ECO:0000313" key="6">
    <source>
        <dbReference type="EMBL" id="KAB8124224.1"/>
    </source>
</evidence>
<name>A0ABQ6VVJ5_9PROT</name>
<accession>A0ABQ6VVJ5</accession>
<feature type="domain" description="Transglycosylase SLT" evidence="5">
    <location>
        <begin position="399"/>
        <end position="498"/>
    </location>
</feature>
<dbReference type="EMBL" id="QYAZ01000001">
    <property type="protein sequence ID" value="KAB8124224.1"/>
    <property type="molecule type" value="Genomic_DNA"/>
</dbReference>
<gene>
    <name evidence="6" type="ORF">D3W54_08405</name>
</gene>
<dbReference type="InterPro" id="IPR008939">
    <property type="entry name" value="Lytic_TGlycosylase_superhlx_U"/>
</dbReference>
<protein>
    <submittedName>
        <fullName evidence="6">Lytic transglycosylase domain-containing protein</fullName>
    </submittedName>
</protein>
<dbReference type="PANTHER" id="PTHR37423">
    <property type="entry name" value="SOLUBLE LYTIC MUREIN TRANSGLYCOSYLASE-RELATED"/>
    <property type="match status" value="1"/>
</dbReference>
<comment type="caution">
    <text evidence="6">The sequence shown here is derived from an EMBL/GenBank/DDBJ whole genome shotgun (WGS) entry which is preliminary data.</text>
</comment>
<evidence type="ECO:0000256" key="1">
    <source>
        <dbReference type="ARBA" id="ARBA00007734"/>
    </source>
</evidence>
<evidence type="ECO:0000256" key="4">
    <source>
        <dbReference type="SAM" id="Phobius"/>
    </source>
</evidence>
<dbReference type="Gene3D" id="1.10.530.10">
    <property type="match status" value="1"/>
</dbReference>
<keyword evidence="4" id="KW-0472">Membrane</keyword>
<proteinExistence type="inferred from homology"/>
<keyword evidence="7" id="KW-1185">Reference proteome</keyword>
<dbReference type="InterPro" id="IPR008258">
    <property type="entry name" value="Transglycosylase_SLT_dom_1"/>
</dbReference>
<organism evidence="6 7">
    <name type="scientific">Komagataeibacter medellinensis</name>
    <dbReference type="NCBI Taxonomy" id="1177712"/>
    <lineage>
        <taxon>Bacteria</taxon>
        <taxon>Pseudomonadati</taxon>
        <taxon>Pseudomonadota</taxon>
        <taxon>Alphaproteobacteria</taxon>
        <taxon>Acetobacterales</taxon>
        <taxon>Acetobacteraceae</taxon>
        <taxon>Komagataeibacter</taxon>
    </lineage>
</organism>
<evidence type="ECO:0000256" key="3">
    <source>
        <dbReference type="ARBA" id="ARBA00022729"/>
    </source>
</evidence>
<comment type="similarity">
    <text evidence="1">Belongs to the transglycosylase Slt family.</text>
</comment>
<evidence type="ECO:0000256" key="2">
    <source>
        <dbReference type="ARBA" id="ARBA00009387"/>
    </source>
</evidence>
<evidence type="ECO:0000313" key="7">
    <source>
        <dbReference type="Proteomes" id="UP000427842"/>
    </source>
</evidence>
<keyword evidence="4" id="KW-0812">Transmembrane</keyword>
<evidence type="ECO:0000259" key="5">
    <source>
        <dbReference type="Pfam" id="PF01464"/>
    </source>
</evidence>
<comment type="similarity">
    <text evidence="2">Belongs to the virb1 family.</text>
</comment>
<reference evidence="6 7" key="1">
    <citation type="submission" date="2018-09" db="EMBL/GenBank/DDBJ databases">
        <title>Genome sequence and characterization of the bcs clusters for the production of nanocellulose from the low pH resistant strain Komagataeibacter medellinensis ID13488.</title>
        <authorList>
            <person name="Hernandez-Arriaga A.M."/>
            <person name="Del Cerro C."/>
            <person name="Urbina L."/>
            <person name="Eceiza A."/>
            <person name="Retegi A."/>
            <person name="Prieto M.A."/>
        </authorList>
    </citation>
    <scope>NUCLEOTIDE SEQUENCE [LARGE SCALE GENOMIC DNA]</scope>
    <source>
        <strain evidence="6 7">ID13488</strain>
    </source>
</reference>
<dbReference type="SUPFAM" id="SSF53955">
    <property type="entry name" value="Lysozyme-like"/>
    <property type="match status" value="1"/>
</dbReference>
<keyword evidence="3" id="KW-0732">Signal</keyword>
<feature type="transmembrane region" description="Helical" evidence="4">
    <location>
        <begin position="38"/>
        <end position="56"/>
    </location>
</feature>
<dbReference type="InterPro" id="IPR000189">
    <property type="entry name" value="Transglyc_AS"/>
</dbReference>
<dbReference type="Pfam" id="PF01464">
    <property type="entry name" value="SLT"/>
    <property type="match status" value="1"/>
</dbReference>
<dbReference type="PANTHER" id="PTHR37423:SF5">
    <property type="entry name" value="SOLUBLE LYTIC MUREIN TRANSGLYCOSYLASE"/>
    <property type="match status" value="1"/>
</dbReference>
<dbReference type="CDD" id="cd00254">
    <property type="entry name" value="LT-like"/>
    <property type="match status" value="1"/>
</dbReference>